<evidence type="ECO:0000259" key="1">
    <source>
        <dbReference type="Pfam" id="PF18885"/>
    </source>
</evidence>
<protein>
    <recommendedName>
        <fullName evidence="1">DUF5648 domain-containing protein</fullName>
    </recommendedName>
</protein>
<reference evidence="3" key="1">
    <citation type="journal article" date="2019" name="Int. J. Syst. Evol. Microbiol.">
        <title>The Global Catalogue of Microorganisms (GCM) 10K type strain sequencing project: providing services to taxonomists for standard genome sequencing and annotation.</title>
        <authorList>
            <consortium name="The Broad Institute Genomics Platform"/>
            <consortium name="The Broad Institute Genome Sequencing Center for Infectious Disease"/>
            <person name="Wu L."/>
            <person name="Ma J."/>
        </authorList>
    </citation>
    <scope>NUCLEOTIDE SEQUENCE [LARGE SCALE GENOMIC DNA]</scope>
    <source>
        <strain evidence="3">CCUG 63287</strain>
    </source>
</reference>
<dbReference type="InterPro" id="IPR043708">
    <property type="entry name" value="DUF5648"/>
</dbReference>
<dbReference type="EMBL" id="JBHSGD010000005">
    <property type="protein sequence ID" value="MFC4652761.1"/>
    <property type="molecule type" value="Genomic_DNA"/>
</dbReference>
<gene>
    <name evidence="2" type="ORF">ACFO26_07545</name>
</gene>
<sequence>MLKKNADVKAGWTYQGTGWNAPKTGSAVYRVYNPNAKLVAHYFTESKGEATALVKLGWRWDNNAKPVFYASKSGTPIYVAYNPKNGAHLYTASKAEQTSVLKAGWKYGAIAWYGEANVTATTMNKSQILKGNFASVAGNWKQASTNDIIHISSSPVSYGSGTDKVLSSITLDHPIPGGNIHNGFTSGIVDAAGDHYTSSYSTVAKSDDTYYVSGILSDSYNGVGRWPAFSVIFIPKGIVGVPGSDISKDRIVTSYLANPDTRLSTTTSTAVWYKQ</sequence>
<dbReference type="RefSeq" id="WP_379862558.1">
    <property type="nucleotide sequence ID" value="NZ_JBHSGD010000005.1"/>
</dbReference>
<evidence type="ECO:0000313" key="2">
    <source>
        <dbReference type="EMBL" id="MFC4652761.1"/>
    </source>
</evidence>
<evidence type="ECO:0000313" key="3">
    <source>
        <dbReference type="Proteomes" id="UP001595987"/>
    </source>
</evidence>
<organism evidence="2 3">
    <name type="scientific">Lactococcus nasutitermitis</name>
    <dbReference type="NCBI Taxonomy" id="1652957"/>
    <lineage>
        <taxon>Bacteria</taxon>
        <taxon>Bacillati</taxon>
        <taxon>Bacillota</taxon>
        <taxon>Bacilli</taxon>
        <taxon>Lactobacillales</taxon>
        <taxon>Streptococcaceae</taxon>
        <taxon>Lactococcus</taxon>
    </lineage>
</organism>
<accession>A0ABV9JEA6</accession>
<name>A0ABV9JEA6_9LACT</name>
<comment type="caution">
    <text evidence="2">The sequence shown here is derived from an EMBL/GenBank/DDBJ whole genome shotgun (WGS) entry which is preliminary data.</text>
</comment>
<dbReference type="Proteomes" id="UP001595987">
    <property type="component" value="Unassembled WGS sequence"/>
</dbReference>
<proteinExistence type="predicted"/>
<feature type="domain" description="DUF5648" evidence="1">
    <location>
        <begin position="4"/>
        <end position="114"/>
    </location>
</feature>
<keyword evidence="3" id="KW-1185">Reference proteome</keyword>
<dbReference type="Pfam" id="PF18885">
    <property type="entry name" value="DUF5648"/>
    <property type="match status" value="1"/>
</dbReference>